<reference evidence="2 3" key="1">
    <citation type="journal article" date="2012" name="BMC Genomics">
        <title>Complete genome sequence of Saccharothrix espanaensis DSM 44229T and comparison to the other completely sequenced Pseudonocardiaceae.</title>
        <authorList>
            <person name="Strobel T."/>
            <person name="Al-Dilaimi A."/>
            <person name="Blom J."/>
            <person name="Gessner A."/>
            <person name="Kalinowski J."/>
            <person name="Luzhetska M."/>
            <person name="Puhler A."/>
            <person name="Szczepanowski R."/>
            <person name="Bechthold A."/>
            <person name="Ruckert C."/>
        </authorList>
    </citation>
    <scope>NUCLEOTIDE SEQUENCE [LARGE SCALE GENOMIC DNA]</scope>
    <source>
        <strain evidence="3">ATCC 51144 / DSM 44229 / JCM 9112 / NBRC 15066 / NRRL 15764</strain>
    </source>
</reference>
<feature type="compositionally biased region" description="Basic and acidic residues" evidence="1">
    <location>
        <begin position="28"/>
        <end position="47"/>
    </location>
</feature>
<sequence>MGDRVAPERTTPACAGKTRAAPCAPPPRWDHPRVRGEDFKHARDYPRPHKRTTPACAGKTTSR</sequence>
<dbReference type="KEGG" id="sesp:BN6_19750"/>
<evidence type="ECO:0000313" key="2">
    <source>
        <dbReference type="EMBL" id="CCH29295.1"/>
    </source>
</evidence>
<gene>
    <name evidence="2" type="ordered locus">BN6_19750</name>
</gene>
<dbReference type="AntiFam" id="ANF00057">
    <property type="entry name" value="Translation of E. coli type CRISPR repeat"/>
</dbReference>
<evidence type="ECO:0000313" key="3">
    <source>
        <dbReference type="Proteomes" id="UP000006281"/>
    </source>
</evidence>
<accession>K0JPY4</accession>
<dbReference type="AlphaFoldDB" id="K0JPY4"/>
<organism evidence="2 3">
    <name type="scientific">Saccharothrix espanaensis (strain ATCC 51144 / DSM 44229 / JCM 9112 / NBRC 15066 / NRRL 15764)</name>
    <dbReference type="NCBI Taxonomy" id="1179773"/>
    <lineage>
        <taxon>Bacteria</taxon>
        <taxon>Bacillati</taxon>
        <taxon>Actinomycetota</taxon>
        <taxon>Actinomycetes</taxon>
        <taxon>Pseudonocardiales</taxon>
        <taxon>Pseudonocardiaceae</taxon>
        <taxon>Saccharothrix</taxon>
    </lineage>
</organism>
<dbReference type="EMBL" id="HE804045">
    <property type="protein sequence ID" value="CCH29295.1"/>
    <property type="molecule type" value="Genomic_DNA"/>
</dbReference>
<dbReference type="Proteomes" id="UP000006281">
    <property type="component" value="Chromosome"/>
</dbReference>
<name>K0JPY4_SACES</name>
<dbReference type="HOGENOM" id="CLU_2883220_0_0_11"/>
<evidence type="ECO:0000256" key="1">
    <source>
        <dbReference type="SAM" id="MobiDB-lite"/>
    </source>
</evidence>
<keyword evidence="3" id="KW-1185">Reference proteome</keyword>
<protein>
    <submittedName>
        <fullName evidence="2">Uncharacterized protein</fullName>
    </submittedName>
</protein>
<feature type="region of interest" description="Disordered" evidence="1">
    <location>
        <begin position="1"/>
        <end position="63"/>
    </location>
</feature>
<proteinExistence type="predicted"/>